<proteinExistence type="predicted"/>
<dbReference type="Proteomes" id="UP001564657">
    <property type="component" value="Unassembled WGS sequence"/>
</dbReference>
<gene>
    <name evidence="2" type="ORF">AB8U03_13525</name>
</gene>
<dbReference type="InterPro" id="IPR021361">
    <property type="entry name" value="Tad2-like_dom"/>
</dbReference>
<organism evidence="2 3">
    <name type="scientific">Clostridium moutaii</name>
    <dbReference type="NCBI Taxonomy" id="3240932"/>
    <lineage>
        <taxon>Bacteria</taxon>
        <taxon>Bacillati</taxon>
        <taxon>Bacillota</taxon>
        <taxon>Clostridia</taxon>
        <taxon>Eubacteriales</taxon>
        <taxon>Clostridiaceae</taxon>
        <taxon>Clostridium</taxon>
    </lineage>
</organism>
<evidence type="ECO:0000313" key="3">
    <source>
        <dbReference type="Proteomes" id="UP001564657"/>
    </source>
</evidence>
<feature type="domain" description="Thoeris anti-defense 2-like" evidence="1">
    <location>
        <begin position="1"/>
        <end position="72"/>
    </location>
</feature>
<sequence length="73" mass="8478">MDFGEALRNLKSNKKVARKGWNGKGMWIEYCKGKDHSFSIIEPFLLIKNVKNSFNTWVPSISDLMAEDWEVVE</sequence>
<name>A0ABV4BU17_9CLOT</name>
<comment type="caution">
    <text evidence="2">The sequence shown here is derived from an EMBL/GenBank/DDBJ whole genome shotgun (WGS) entry which is preliminary data.</text>
</comment>
<dbReference type="Pfam" id="PF11195">
    <property type="entry name" value="Tad2-like"/>
    <property type="match status" value="1"/>
</dbReference>
<dbReference type="EMBL" id="JBGEWD010000014">
    <property type="protein sequence ID" value="MEY8001196.1"/>
    <property type="molecule type" value="Genomic_DNA"/>
</dbReference>
<accession>A0ABV4BU17</accession>
<reference evidence="2 3" key="1">
    <citation type="submission" date="2024-08" db="EMBL/GenBank/DDBJ databases">
        <title>Clostridium lapicellarii sp. nov., and Clostridium renhuaiense sp. nov., two species isolated from the mud in a fermentation cellar used for producing sauce-flavour Chinese liquors.</title>
        <authorList>
            <person name="Yang F."/>
            <person name="Wang H."/>
            <person name="Chen L.Q."/>
            <person name="Zhou N."/>
            <person name="Lu J.J."/>
            <person name="Pu X.X."/>
            <person name="Wan B."/>
            <person name="Wang L."/>
            <person name="Liu S.J."/>
        </authorList>
    </citation>
    <scope>NUCLEOTIDE SEQUENCE [LARGE SCALE GENOMIC DNA]</scope>
    <source>
        <strain evidence="2 3">MT-5</strain>
    </source>
</reference>
<keyword evidence="3" id="KW-1185">Reference proteome</keyword>
<protein>
    <submittedName>
        <fullName evidence="2">DUF2829 domain-containing protein</fullName>
    </submittedName>
</protein>
<evidence type="ECO:0000313" key="2">
    <source>
        <dbReference type="EMBL" id="MEY8001196.1"/>
    </source>
</evidence>
<dbReference type="RefSeq" id="WP_369705090.1">
    <property type="nucleotide sequence ID" value="NZ_JBGEWD010000014.1"/>
</dbReference>
<evidence type="ECO:0000259" key="1">
    <source>
        <dbReference type="Pfam" id="PF11195"/>
    </source>
</evidence>